<dbReference type="Gene3D" id="1.20.1270.60">
    <property type="entry name" value="Arfaptin homology (AH) domain/BAR domain"/>
    <property type="match status" value="1"/>
</dbReference>
<feature type="compositionally biased region" description="Low complexity" evidence="3">
    <location>
        <begin position="921"/>
        <end position="930"/>
    </location>
</feature>
<feature type="compositionally biased region" description="Polar residues" evidence="3">
    <location>
        <begin position="894"/>
        <end position="911"/>
    </location>
</feature>
<protein>
    <submittedName>
        <fullName evidence="5">Rho GTPase-activating protein 17</fullName>
    </submittedName>
</protein>
<evidence type="ECO:0000256" key="3">
    <source>
        <dbReference type="SAM" id="MobiDB-lite"/>
    </source>
</evidence>
<dbReference type="InterPro" id="IPR008936">
    <property type="entry name" value="Rho_GTPase_activation_prot"/>
</dbReference>
<dbReference type="InterPro" id="IPR000198">
    <property type="entry name" value="RhoGAP_dom"/>
</dbReference>
<dbReference type="SUPFAM" id="SSF48350">
    <property type="entry name" value="GTPase activation domain, GAP"/>
    <property type="match status" value="1"/>
</dbReference>
<dbReference type="InterPro" id="IPR004148">
    <property type="entry name" value="BAR_dom"/>
</dbReference>
<dbReference type="GO" id="GO:0007165">
    <property type="term" value="P:signal transduction"/>
    <property type="evidence" value="ECO:0007669"/>
    <property type="project" value="InterPro"/>
</dbReference>
<evidence type="ECO:0000256" key="1">
    <source>
        <dbReference type="ARBA" id="ARBA00022468"/>
    </source>
</evidence>
<proteinExistence type="predicted"/>
<feature type="region of interest" description="Disordered" evidence="3">
    <location>
        <begin position="993"/>
        <end position="1121"/>
    </location>
</feature>
<dbReference type="GO" id="GO:0035020">
    <property type="term" value="P:regulation of Rac protein signal transduction"/>
    <property type="evidence" value="ECO:0007669"/>
    <property type="project" value="TreeGrafter"/>
</dbReference>
<feature type="domain" description="Rho-GAP" evidence="4">
    <location>
        <begin position="387"/>
        <end position="679"/>
    </location>
</feature>
<feature type="region of interest" description="Disordered" evidence="3">
    <location>
        <begin position="696"/>
        <end position="768"/>
    </location>
</feature>
<dbReference type="AlphaFoldDB" id="A0A6G1S5T9"/>
<dbReference type="PANTHER" id="PTHR14130">
    <property type="entry name" value="3BP-1 RELATED RHOGAP"/>
    <property type="match status" value="1"/>
</dbReference>
<feature type="region of interest" description="Disordered" evidence="3">
    <location>
        <begin position="830"/>
        <end position="972"/>
    </location>
</feature>
<feature type="compositionally biased region" description="Basic and acidic residues" evidence="3">
    <location>
        <begin position="1057"/>
        <end position="1073"/>
    </location>
</feature>
<accession>A0A6G1S5T9</accession>
<sequence length="1121" mass="123238">MKKSFMNNLKNFVDSNVLHRIDRVSHNSGNNNNSDPLSDDLLVVERHFDDLRQFCVDTEKKISNMLQSIQISSTTPSQLGAYTQNVQAGLNNLSHNLAQQAANITLSTSSSMGSDSNNLGTIMYAKSCDGRNSSTSNLESNVTFIKSSNQNVISPIQQHSHQELNIIDPPTELKYDALQKFKKLPIVGFYKSLCKSGSKIKQDSLLATTLTHCSKLQAQLTNLYLIYEQMIDTQCLKPIQLMLEVDIPNVLKLKKLYLKAQYDFESVQAKYNGASQKQQQQQLQYGHSNNTTYLVSQSSNQQSNANKLELLKNELDEYITRFEQSKDIYEAELFAFVCREPELVNLLRLFYQLQSGYHQRMVEAIQSSMPTIDVALDRTPRKFVFGTPLYEHIRCTGRKISPVIELCVYFLHSQGLKEEGLFRIPGSSVKIKKLKNGINALFLTLISISELQSDQQREDGHSCIVSLHDLFKSAVGQRPRNDHQLDAAHPAHQSSVLRSSLAVDETPMSHTIYSTSNHVIQQDSNNDDYIMDVHSIAGLLKLYLRELPEPLFTHTLYDNWVGCVSIKSESSERRLKLLAEVIGQLPSANYANLKHLIKFLNKLSHFHEQNKMTSTNLAIAMAPSLLWPKPNNDHEQRNDMTSNPDDAQALNQQMCSFGLSASQHAMILEALINHADILFPESVDFEPAELTNLSLKTSMPKRTASTRGGRAVKSTSPTGLSTASSSSFSSNTSNSAAPTTSLKGHSRKGGSMEGLLGGGGAGSGQDQINAMLQPNMSTRSIGRPVSVQIRRDDYSCLVNRENIASPAVVPPSKPPPVPIARSHLKATIDTRSGPVSKNNKPPAPPVPPPTSIRHQQERLKLSAASPLQSASSDSSNNKQAQNKPRPVSLRGTGTIEQQQQPASNSCNQVKTRPSVPPPDRPATVAAVVKVAPKDGSESSPHKCKSVDDLDAKSANSLTSSGSNLRNDFEEINPNEVEEIEAVVAQSASPVLSLDEVSANDDSSFDDSDGDNVSLDPSWTKCFSNPPGTVVVSMEHQEGNSGTLRKLDFLANNSGGDDVLKPDLRGRSSEDNIDRAQQNLVQTAEAGQEERRESQPPESARPQPPAKPPRSASPKLTQSTPL</sequence>
<dbReference type="PANTHER" id="PTHR14130:SF14">
    <property type="entry name" value="RHO GTPASE-ACTIVATING PROTEIN 92B"/>
    <property type="match status" value="1"/>
</dbReference>
<feature type="compositionally biased region" description="Low complexity" evidence="3">
    <location>
        <begin position="861"/>
        <end position="883"/>
    </location>
</feature>
<dbReference type="GO" id="GO:0005737">
    <property type="term" value="C:cytoplasm"/>
    <property type="evidence" value="ECO:0007669"/>
    <property type="project" value="InterPro"/>
</dbReference>
<dbReference type="Pfam" id="PF00620">
    <property type="entry name" value="RhoGAP"/>
    <property type="match status" value="2"/>
</dbReference>
<feature type="compositionally biased region" description="Gly residues" evidence="3">
    <location>
        <begin position="751"/>
        <end position="763"/>
    </location>
</feature>
<feature type="compositionally biased region" description="Polar residues" evidence="3">
    <location>
        <begin position="1014"/>
        <end position="1026"/>
    </location>
</feature>
<keyword evidence="2" id="KW-0597">Phosphoprotein</keyword>
<evidence type="ECO:0000313" key="5">
    <source>
        <dbReference type="EMBL" id="MDE45729.1"/>
    </source>
</evidence>
<reference evidence="5" key="1">
    <citation type="submission" date="2018-10" db="EMBL/GenBank/DDBJ databases">
        <title>Transcriptome assembly of Aceria tosichella (Wheat curl mite) Type 2.</title>
        <authorList>
            <person name="Scully E.D."/>
            <person name="Geib S.M."/>
            <person name="Palmer N.A."/>
            <person name="Gupta A.K."/>
            <person name="Sarath G."/>
            <person name="Tatineni S."/>
        </authorList>
    </citation>
    <scope>NUCLEOTIDE SEQUENCE</scope>
    <source>
        <strain evidence="5">LincolnNE</strain>
    </source>
</reference>
<dbReference type="SUPFAM" id="SSF103657">
    <property type="entry name" value="BAR/IMD domain-like"/>
    <property type="match status" value="1"/>
</dbReference>
<keyword evidence="1" id="KW-0343">GTPase activation</keyword>
<evidence type="ECO:0000259" key="4">
    <source>
        <dbReference type="PROSITE" id="PS50238"/>
    </source>
</evidence>
<dbReference type="PROSITE" id="PS50238">
    <property type="entry name" value="RHOGAP"/>
    <property type="match status" value="1"/>
</dbReference>
<dbReference type="GO" id="GO:0005096">
    <property type="term" value="F:GTPase activator activity"/>
    <property type="evidence" value="ECO:0007669"/>
    <property type="project" value="UniProtKB-KW"/>
</dbReference>
<organism evidence="5">
    <name type="scientific">Aceria tosichella</name>
    <name type="common">wheat curl mite</name>
    <dbReference type="NCBI Taxonomy" id="561515"/>
    <lineage>
        <taxon>Eukaryota</taxon>
        <taxon>Metazoa</taxon>
        <taxon>Ecdysozoa</taxon>
        <taxon>Arthropoda</taxon>
        <taxon>Chelicerata</taxon>
        <taxon>Arachnida</taxon>
        <taxon>Acari</taxon>
        <taxon>Acariformes</taxon>
        <taxon>Trombidiformes</taxon>
        <taxon>Prostigmata</taxon>
        <taxon>Eupodina</taxon>
        <taxon>Eriophyoidea</taxon>
        <taxon>Eriophyidae</taxon>
        <taxon>Eriophyinae</taxon>
        <taxon>Aceriini</taxon>
        <taxon>Aceria</taxon>
    </lineage>
</organism>
<dbReference type="InterPro" id="IPR027267">
    <property type="entry name" value="AH/BAR_dom_sf"/>
</dbReference>
<evidence type="ECO:0000256" key="2">
    <source>
        <dbReference type="ARBA" id="ARBA00022553"/>
    </source>
</evidence>
<dbReference type="Gene3D" id="1.10.555.10">
    <property type="entry name" value="Rho GTPase activation protein"/>
    <property type="match status" value="1"/>
</dbReference>
<dbReference type="Pfam" id="PF03114">
    <property type="entry name" value="BAR"/>
    <property type="match status" value="1"/>
</dbReference>
<dbReference type="InterPro" id="IPR047165">
    <property type="entry name" value="RHG17/44/SH3BP1-like"/>
</dbReference>
<name>A0A6G1S5T9_9ACAR</name>
<feature type="compositionally biased region" description="Pro residues" evidence="3">
    <location>
        <begin position="841"/>
        <end position="850"/>
    </location>
</feature>
<feature type="compositionally biased region" description="Polar residues" evidence="3">
    <location>
        <begin position="953"/>
        <end position="965"/>
    </location>
</feature>
<feature type="compositionally biased region" description="Low complexity" evidence="3">
    <location>
        <begin position="714"/>
        <end position="742"/>
    </location>
</feature>
<gene>
    <name evidence="5" type="primary">ARHGAP17</name>
    <name evidence="5" type="ORF">g.9429</name>
</gene>
<dbReference type="SMART" id="SM00324">
    <property type="entry name" value="RhoGAP"/>
    <property type="match status" value="1"/>
</dbReference>
<dbReference type="GO" id="GO:0032956">
    <property type="term" value="P:regulation of actin cytoskeleton organization"/>
    <property type="evidence" value="ECO:0007669"/>
    <property type="project" value="TreeGrafter"/>
</dbReference>
<feature type="compositionally biased region" description="Basic and acidic residues" evidence="3">
    <location>
        <begin position="931"/>
        <end position="951"/>
    </location>
</feature>
<dbReference type="EMBL" id="GGYP01000958">
    <property type="protein sequence ID" value="MDE45729.1"/>
    <property type="molecule type" value="Transcribed_RNA"/>
</dbReference>